<dbReference type="EC" id="2.7.13.3" evidence="2"/>
<evidence type="ECO:0000256" key="4">
    <source>
        <dbReference type="ARBA" id="ARBA00023012"/>
    </source>
</evidence>
<evidence type="ECO:0000256" key="2">
    <source>
        <dbReference type="ARBA" id="ARBA00012438"/>
    </source>
</evidence>
<sequence length="657" mass="70808">MSGPDAHGEHTQAPLTVAVISPGMVGGQVAHEAGRSVGEVANVERLHFLDELVALVDGPEAERIGDVAVIFATDEVGRLDDVATVLAGHHALATARLALLTERTALTGIGHAFDTDLVREVIAVPWRPGAIESRAAAQLRRWMRDNRPGDVRRRLLGAGRSATLTHAPLIESLSHSTDRLTEEFIDACEKVLGPRPRLQLPAGVRLTHQGQPVDAVGVVLSGSVALTRDTPVGEVILHHATTGRIVGLVSLAERGKAFVTATTTTDVELILLSIEQLDRALKENPVTEQILAALLISSLTKRLARSEILQVEKIELAAAVEAQRVATQEALDALEQARLELLAQERFATLGELAAGVAHELNNPVSALERANDHLRADLMTIMSTHPQGPLIRESVMAALSRSAVSTRDERAARRALEKVVGDRELARRLVSLGMDADTPHEEVRALVADPARLEVALAAASIGREERNVRTATERVRRLVSSLSTYVRPEGEMEQEVDVREVLEDSLRLTAHRLRGVEIERDYDDVPTVPGRAGELAQVWTNILSNAADALTGAVKEAEAQGREFHPEVSVRVASEAAGVRVDVVDNGPGIAPETLPRIFEPRFTTNHGKVRFGLGLGMGLAKSVVDAHDGTIDVDSRPGRTRVRVVLPTNRRPAP</sequence>
<organism evidence="8 9">
    <name type="scientific">Actinomyces respiraculi</name>
    <dbReference type="NCBI Taxonomy" id="2744574"/>
    <lineage>
        <taxon>Bacteria</taxon>
        <taxon>Bacillati</taxon>
        <taxon>Actinomycetota</taxon>
        <taxon>Actinomycetes</taxon>
        <taxon>Actinomycetales</taxon>
        <taxon>Actinomycetaceae</taxon>
        <taxon>Actinomyces</taxon>
    </lineage>
</organism>
<dbReference type="PROSITE" id="PS50109">
    <property type="entry name" value="HIS_KIN"/>
    <property type="match status" value="1"/>
</dbReference>
<dbReference type="Pfam" id="PF02518">
    <property type="entry name" value="HATPase_c"/>
    <property type="match status" value="1"/>
</dbReference>
<evidence type="ECO:0000256" key="3">
    <source>
        <dbReference type="ARBA" id="ARBA00022777"/>
    </source>
</evidence>
<dbReference type="Gene3D" id="3.30.565.10">
    <property type="entry name" value="Histidine kinase-like ATPase, C-terminal domain"/>
    <property type="match status" value="1"/>
</dbReference>
<dbReference type="GO" id="GO:0004673">
    <property type="term" value="F:protein histidine kinase activity"/>
    <property type="evidence" value="ECO:0007669"/>
    <property type="project" value="UniProtKB-EC"/>
</dbReference>
<keyword evidence="4" id="KW-0902">Two-component regulatory system</keyword>
<dbReference type="Pfam" id="PF00027">
    <property type="entry name" value="cNMP_binding"/>
    <property type="match status" value="1"/>
</dbReference>
<keyword evidence="9" id="KW-1185">Reference proteome</keyword>
<feature type="domain" description="Histidine kinase" evidence="7">
    <location>
        <begin position="432"/>
        <end position="653"/>
    </location>
</feature>
<dbReference type="GO" id="GO:0000160">
    <property type="term" value="P:phosphorelay signal transduction system"/>
    <property type="evidence" value="ECO:0007669"/>
    <property type="project" value="UniProtKB-KW"/>
</dbReference>
<evidence type="ECO:0000259" key="6">
    <source>
        <dbReference type="PROSITE" id="PS50042"/>
    </source>
</evidence>
<evidence type="ECO:0000313" key="9">
    <source>
        <dbReference type="Proteomes" id="UP000594637"/>
    </source>
</evidence>
<evidence type="ECO:0000256" key="5">
    <source>
        <dbReference type="SAM" id="Coils"/>
    </source>
</evidence>
<dbReference type="EMBL" id="CP063989">
    <property type="protein sequence ID" value="QPL05462.1"/>
    <property type="molecule type" value="Genomic_DNA"/>
</dbReference>
<dbReference type="SUPFAM" id="SSF51206">
    <property type="entry name" value="cAMP-binding domain-like"/>
    <property type="match status" value="1"/>
</dbReference>
<dbReference type="InterPro" id="IPR004358">
    <property type="entry name" value="Sig_transdc_His_kin-like_C"/>
</dbReference>
<keyword evidence="3" id="KW-0418">Kinase</keyword>
<accession>A0A7T0LKT8</accession>
<evidence type="ECO:0000313" key="8">
    <source>
        <dbReference type="EMBL" id="QPL05462.1"/>
    </source>
</evidence>
<proteinExistence type="predicted"/>
<dbReference type="InterPro" id="IPR003594">
    <property type="entry name" value="HATPase_dom"/>
</dbReference>
<dbReference type="Proteomes" id="UP000594637">
    <property type="component" value="Chromosome"/>
</dbReference>
<dbReference type="SMART" id="SM00387">
    <property type="entry name" value="HATPase_c"/>
    <property type="match status" value="1"/>
</dbReference>
<dbReference type="InterPro" id="IPR014710">
    <property type="entry name" value="RmlC-like_jellyroll"/>
</dbReference>
<keyword evidence="5" id="KW-0175">Coiled coil</keyword>
<protein>
    <recommendedName>
        <fullName evidence="2">histidine kinase</fullName>
        <ecNumber evidence="2">2.7.13.3</ecNumber>
    </recommendedName>
</protein>
<dbReference type="InterPro" id="IPR000595">
    <property type="entry name" value="cNMP-bd_dom"/>
</dbReference>
<name>A0A7T0LKT8_9ACTO</name>
<reference evidence="8 9" key="1">
    <citation type="submission" date="2020-11" db="EMBL/GenBank/DDBJ databases">
        <title>Actinomyces sp. ZJ750.</title>
        <authorList>
            <person name="Zhou J."/>
        </authorList>
    </citation>
    <scope>NUCLEOTIDE SEQUENCE [LARGE SCALE GENOMIC DNA]</scope>
    <source>
        <strain evidence="8 9">ZJ750</strain>
    </source>
</reference>
<dbReference type="CDD" id="cd00038">
    <property type="entry name" value="CAP_ED"/>
    <property type="match status" value="1"/>
</dbReference>
<evidence type="ECO:0000256" key="1">
    <source>
        <dbReference type="ARBA" id="ARBA00000085"/>
    </source>
</evidence>
<dbReference type="InterPro" id="IPR018490">
    <property type="entry name" value="cNMP-bd_dom_sf"/>
</dbReference>
<keyword evidence="3" id="KW-0808">Transferase</keyword>
<feature type="domain" description="Cyclic nucleotide-binding" evidence="6">
    <location>
        <begin position="172"/>
        <end position="281"/>
    </location>
</feature>
<dbReference type="AlphaFoldDB" id="A0A7T0LKT8"/>
<gene>
    <name evidence="8" type="ORF">ID810_00175</name>
</gene>
<dbReference type="InterPro" id="IPR005467">
    <property type="entry name" value="His_kinase_dom"/>
</dbReference>
<comment type="catalytic activity">
    <reaction evidence="1">
        <text>ATP + protein L-histidine = ADP + protein N-phospho-L-histidine.</text>
        <dbReference type="EC" id="2.7.13.3"/>
    </reaction>
</comment>
<dbReference type="SUPFAM" id="SSF55874">
    <property type="entry name" value="ATPase domain of HSP90 chaperone/DNA topoisomerase II/histidine kinase"/>
    <property type="match status" value="1"/>
</dbReference>
<dbReference type="PANTHER" id="PTHR43065:SF48">
    <property type="entry name" value="HISTIDINE KINASE"/>
    <property type="match status" value="1"/>
</dbReference>
<feature type="coiled-coil region" evidence="5">
    <location>
        <begin position="317"/>
        <end position="344"/>
    </location>
</feature>
<dbReference type="InterPro" id="IPR036890">
    <property type="entry name" value="HATPase_C_sf"/>
</dbReference>
<dbReference type="KEGG" id="arep:ID810_00175"/>
<dbReference type="PANTHER" id="PTHR43065">
    <property type="entry name" value="SENSOR HISTIDINE KINASE"/>
    <property type="match status" value="1"/>
</dbReference>
<dbReference type="RefSeq" id="WP_166857494.1">
    <property type="nucleotide sequence ID" value="NZ_CP063989.1"/>
</dbReference>
<evidence type="ECO:0000259" key="7">
    <source>
        <dbReference type="PROSITE" id="PS50109"/>
    </source>
</evidence>
<dbReference type="PRINTS" id="PR00344">
    <property type="entry name" value="BCTRLSENSOR"/>
</dbReference>
<dbReference type="Gene3D" id="2.60.120.10">
    <property type="entry name" value="Jelly Rolls"/>
    <property type="match status" value="1"/>
</dbReference>
<dbReference type="PROSITE" id="PS50042">
    <property type="entry name" value="CNMP_BINDING_3"/>
    <property type="match status" value="1"/>
</dbReference>
<dbReference type="Gene3D" id="1.10.287.130">
    <property type="match status" value="1"/>
</dbReference>